<evidence type="ECO:0000256" key="1">
    <source>
        <dbReference type="ARBA" id="ARBA00001974"/>
    </source>
</evidence>
<dbReference type="SUPFAM" id="SSF51905">
    <property type="entry name" value="FAD/NAD(P)-binding domain"/>
    <property type="match status" value="2"/>
</dbReference>
<dbReference type="VEuPathDB" id="FungiDB:PV10_06208"/>
<evidence type="ECO:0000313" key="9">
    <source>
        <dbReference type="Proteomes" id="UP000288859"/>
    </source>
</evidence>
<keyword evidence="3" id="KW-0285">Flavoprotein</keyword>
<dbReference type="PANTHER" id="PTHR43098:SF3">
    <property type="entry name" value="L-ORNITHINE N(5)-MONOOXYGENASE-RELATED"/>
    <property type="match status" value="1"/>
</dbReference>
<name>A0A438MY55_EXOME</name>
<dbReference type="Pfam" id="PF00743">
    <property type="entry name" value="FMO-like"/>
    <property type="match status" value="1"/>
</dbReference>
<evidence type="ECO:0000256" key="4">
    <source>
        <dbReference type="ARBA" id="ARBA00022827"/>
    </source>
</evidence>
<evidence type="ECO:0000256" key="3">
    <source>
        <dbReference type="ARBA" id="ARBA00022630"/>
    </source>
</evidence>
<dbReference type="OrthoDB" id="66881at2759"/>
<comment type="cofactor">
    <cofactor evidence="1">
        <name>FAD</name>
        <dbReference type="ChEBI" id="CHEBI:57692"/>
    </cofactor>
</comment>
<dbReference type="AlphaFoldDB" id="A0A438MY55"/>
<comment type="caution">
    <text evidence="8">The sequence shown here is derived from an EMBL/GenBank/DDBJ whole genome shotgun (WGS) entry which is preliminary data.</text>
</comment>
<dbReference type="EMBL" id="NAJM01000036">
    <property type="protein sequence ID" value="RVX68666.1"/>
    <property type="molecule type" value="Genomic_DNA"/>
</dbReference>
<evidence type="ECO:0000256" key="7">
    <source>
        <dbReference type="ARBA" id="ARBA00023033"/>
    </source>
</evidence>
<gene>
    <name evidence="8" type="ORF">B0A52_07093</name>
</gene>
<dbReference type="Proteomes" id="UP000288859">
    <property type="component" value="Unassembled WGS sequence"/>
</dbReference>
<dbReference type="GO" id="GO:0050660">
    <property type="term" value="F:flavin adenine dinucleotide binding"/>
    <property type="evidence" value="ECO:0007669"/>
    <property type="project" value="InterPro"/>
</dbReference>
<dbReference type="InterPro" id="IPR020946">
    <property type="entry name" value="Flavin_mOase-like"/>
</dbReference>
<dbReference type="GO" id="GO:0004499">
    <property type="term" value="F:N,N-dimethylaniline monooxygenase activity"/>
    <property type="evidence" value="ECO:0007669"/>
    <property type="project" value="InterPro"/>
</dbReference>
<reference evidence="8 9" key="1">
    <citation type="submission" date="2017-03" db="EMBL/GenBank/DDBJ databases">
        <title>Genomes of endolithic fungi from Antarctica.</title>
        <authorList>
            <person name="Coleine C."/>
            <person name="Masonjones S."/>
            <person name="Stajich J.E."/>
        </authorList>
    </citation>
    <scope>NUCLEOTIDE SEQUENCE [LARGE SCALE GENOMIC DNA]</scope>
    <source>
        <strain evidence="8 9">CCFEE 6314</strain>
    </source>
</reference>
<evidence type="ECO:0000256" key="5">
    <source>
        <dbReference type="ARBA" id="ARBA00022857"/>
    </source>
</evidence>
<evidence type="ECO:0008006" key="10">
    <source>
        <dbReference type="Google" id="ProtNLM"/>
    </source>
</evidence>
<evidence type="ECO:0000256" key="2">
    <source>
        <dbReference type="ARBA" id="ARBA00010139"/>
    </source>
</evidence>
<proteinExistence type="inferred from homology"/>
<evidence type="ECO:0000256" key="6">
    <source>
        <dbReference type="ARBA" id="ARBA00023002"/>
    </source>
</evidence>
<dbReference type="GO" id="GO:0050661">
    <property type="term" value="F:NADP binding"/>
    <property type="evidence" value="ECO:0007669"/>
    <property type="project" value="InterPro"/>
</dbReference>
<dbReference type="Gene3D" id="3.50.50.60">
    <property type="entry name" value="FAD/NAD(P)-binding domain"/>
    <property type="match status" value="2"/>
</dbReference>
<dbReference type="InterPro" id="IPR050775">
    <property type="entry name" value="FAD-binding_Monooxygenases"/>
</dbReference>
<keyword evidence="7" id="KW-0503">Monooxygenase</keyword>
<protein>
    <recommendedName>
        <fullName evidence="10">FAD/NAD(P)-binding domain-containing protein</fullName>
    </recommendedName>
</protein>
<evidence type="ECO:0000313" key="8">
    <source>
        <dbReference type="EMBL" id="RVX68666.1"/>
    </source>
</evidence>
<sequence>MGSLPATPHYDAIVVGGGFGGIYTMHMLRRFKFSCHLFERGSGLGGAWHWNCYPGARVDSNVPIYQFTADDAWDEWNWSERYPGRSELKAYFNHVDKVWDISKDTSYNTEVRGATWDEANKVWKVTSVSTIDNETTNTATARFLIYCTGLNAQPWMPDFKGIEKFKGFKTHTSLWPEAGLDVKGKRVGIIGTGASGVQTIQEIGPEVEKLMVFQRTPNTALPMDQEHYGHQENNTMKDGLHELFAKTRTTWSGFLYTWKDQLTKDATPEEREAFYEQQWKKGGFEFWVGNYKDIAIDQEANEHAYAFWRRKVHERVKDPRKAELLAPKKQLHPIGTRRPCLESSFYEVFNQPNVDLVDVRTTPIAEITEKGLKLADGTEYEFDMMILATGFDSNTGCITNIDHRGKDKTTSIKDRWAQGVWTNLGMATAGYPNAFYIYGPQSPAAFVNAATLVEVQVDWLLEVLRHMRRTGLTTIEATEEGEQKWRGEVLAIGQGTLFPKAVGGWYFGGNIPGKAQEPLNYMAGLPIYKERLEYARPVNGFGGFRVE</sequence>
<keyword evidence="5" id="KW-0521">NADP</keyword>
<comment type="similarity">
    <text evidence="2">Belongs to the FAD-binding monooxygenase family.</text>
</comment>
<keyword evidence="6" id="KW-0560">Oxidoreductase</keyword>
<dbReference type="InterPro" id="IPR036188">
    <property type="entry name" value="FAD/NAD-bd_sf"/>
</dbReference>
<dbReference type="PANTHER" id="PTHR43098">
    <property type="entry name" value="L-ORNITHINE N(5)-MONOOXYGENASE-RELATED"/>
    <property type="match status" value="1"/>
</dbReference>
<keyword evidence="4" id="KW-0274">FAD</keyword>
<organism evidence="8 9">
    <name type="scientific">Exophiala mesophila</name>
    <name type="common">Black yeast-like fungus</name>
    <dbReference type="NCBI Taxonomy" id="212818"/>
    <lineage>
        <taxon>Eukaryota</taxon>
        <taxon>Fungi</taxon>
        <taxon>Dikarya</taxon>
        <taxon>Ascomycota</taxon>
        <taxon>Pezizomycotina</taxon>
        <taxon>Eurotiomycetes</taxon>
        <taxon>Chaetothyriomycetidae</taxon>
        <taxon>Chaetothyriales</taxon>
        <taxon>Herpotrichiellaceae</taxon>
        <taxon>Exophiala</taxon>
    </lineage>
</organism>
<accession>A0A438MY55</accession>